<dbReference type="EMBL" id="JQAT01000001">
    <property type="protein sequence ID" value="KRN29270.1"/>
    <property type="molecule type" value="Genomic_DNA"/>
</dbReference>
<evidence type="ECO:0000313" key="4">
    <source>
        <dbReference type="Proteomes" id="UP000051751"/>
    </source>
</evidence>
<reference evidence="3 4" key="1">
    <citation type="journal article" date="2015" name="Genome Announc.">
        <title>Expanding the biotechnology potential of lactobacilli through comparative genomics of 213 strains and associated genera.</title>
        <authorList>
            <person name="Sun Z."/>
            <person name="Harris H.M."/>
            <person name="McCann A."/>
            <person name="Guo C."/>
            <person name="Argimon S."/>
            <person name="Zhang W."/>
            <person name="Yang X."/>
            <person name="Jeffery I.B."/>
            <person name="Cooney J.C."/>
            <person name="Kagawa T.F."/>
            <person name="Liu W."/>
            <person name="Song Y."/>
            <person name="Salvetti E."/>
            <person name="Wrobel A."/>
            <person name="Rasinkangas P."/>
            <person name="Parkhill J."/>
            <person name="Rea M.C."/>
            <person name="O'Sullivan O."/>
            <person name="Ritari J."/>
            <person name="Douillard F.P."/>
            <person name="Paul Ross R."/>
            <person name="Yang R."/>
            <person name="Briner A.E."/>
            <person name="Felis G.E."/>
            <person name="de Vos W.M."/>
            <person name="Barrangou R."/>
            <person name="Klaenhammer T.R."/>
            <person name="Caufield P.W."/>
            <person name="Cui Y."/>
            <person name="Zhang H."/>
            <person name="O'Toole P.W."/>
        </authorList>
    </citation>
    <scope>NUCLEOTIDE SEQUENCE [LARGE SCALE GENOMIC DNA]</scope>
    <source>
        <strain evidence="1 4">ATCC BAA-66</strain>
        <strain evidence="2 3">DSM 13344</strain>
    </source>
</reference>
<dbReference type="AlphaFoldDB" id="A0A0R2FNK4"/>
<dbReference type="STRING" id="81857.IV38_GL000152"/>
<dbReference type="PATRIC" id="fig|81857.3.peg.157"/>
<evidence type="ECO:0000313" key="3">
    <source>
        <dbReference type="Proteomes" id="UP000051645"/>
    </source>
</evidence>
<dbReference type="EMBL" id="JQAZ01000001">
    <property type="protein sequence ID" value="KRN34201.1"/>
    <property type="molecule type" value="Genomic_DNA"/>
</dbReference>
<dbReference type="Proteomes" id="UP000051751">
    <property type="component" value="Unassembled WGS sequence"/>
</dbReference>
<evidence type="ECO:0000313" key="1">
    <source>
        <dbReference type="EMBL" id="KRN29270.1"/>
    </source>
</evidence>
<name>A0A0R2FNK4_9LACO</name>
<sequence>MTEDSQTKGFNKKQLYFIRRDGSILRRGYKGNNVKKADGIAIKLLDYLRVNNRNQFMNLILNSYMYVGETVPSFFNEVFQSDEVFQEVGLAFVTGLLGGFEKENATEA</sequence>
<organism evidence="1 4">
    <name type="scientific">Lactobacillus selangorensis</name>
    <dbReference type="NCBI Taxonomy" id="81857"/>
    <lineage>
        <taxon>Bacteria</taxon>
        <taxon>Bacillati</taxon>
        <taxon>Bacillota</taxon>
        <taxon>Bacilli</taxon>
        <taxon>Lactobacillales</taxon>
        <taxon>Lactobacillaceae</taxon>
        <taxon>Lactobacillus</taxon>
    </lineage>
</organism>
<keyword evidence="3" id="KW-1185">Reference proteome</keyword>
<protein>
    <submittedName>
        <fullName evidence="1">Uncharacterized protein</fullName>
    </submittedName>
</protein>
<evidence type="ECO:0000313" key="2">
    <source>
        <dbReference type="EMBL" id="KRN34201.1"/>
    </source>
</evidence>
<dbReference type="Proteomes" id="UP000051645">
    <property type="component" value="Unassembled WGS sequence"/>
</dbReference>
<gene>
    <name evidence="1" type="ORF">IV38_GL000152</name>
    <name evidence="2" type="ORF">IV40_GL000517</name>
</gene>
<comment type="caution">
    <text evidence="1">The sequence shown here is derived from an EMBL/GenBank/DDBJ whole genome shotgun (WGS) entry which is preliminary data.</text>
</comment>
<proteinExistence type="predicted"/>
<accession>A0A0R2FNK4</accession>